<gene>
    <name evidence="4" type="ORF">CDCA_CDCA07G2117</name>
</gene>
<feature type="coiled-coil region" evidence="1">
    <location>
        <begin position="830"/>
        <end position="886"/>
    </location>
</feature>
<accession>A0AAV9IV05</accession>
<protein>
    <recommendedName>
        <fullName evidence="3">Spc7 kinetochore protein domain-containing protein</fullName>
    </recommendedName>
</protein>
<feature type="region of interest" description="Disordered" evidence="2">
    <location>
        <begin position="305"/>
        <end position="347"/>
    </location>
</feature>
<name>A0AAV9IV05_CYACA</name>
<dbReference type="Proteomes" id="UP001301350">
    <property type="component" value="Unassembled WGS sequence"/>
</dbReference>
<evidence type="ECO:0000313" key="4">
    <source>
        <dbReference type="EMBL" id="KAK4536092.1"/>
    </source>
</evidence>
<reference evidence="4 5" key="1">
    <citation type="submission" date="2022-07" db="EMBL/GenBank/DDBJ databases">
        <title>Genome-wide signatures of adaptation to extreme environments.</title>
        <authorList>
            <person name="Cho C.H."/>
            <person name="Yoon H.S."/>
        </authorList>
    </citation>
    <scope>NUCLEOTIDE SEQUENCE [LARGE SCALE GENOMIC DNA]</scope>
    <source>
        <strain evidence="4 5">DBV 063 E5</strain>
    </source>
</reference>
<feature type="compositionally biased region" description="Low complexity" evidence="2">
    <location>
        <begin position="458"/>
        <end position="469"/>
    </location>
</feature>
<feature type="compositionally biased region" description="Basic residues" evidence="2">
    <location>
        <begin position="64"/>
        <end position="80"/>
    </location>
</feature>
<feature type="region of interest" description="Disordered" evidence="2">
    <location>
        <begin position="511"/>
        <end position="626"/>
    </location>
</feature>
<feature type="compositionally biased region" description="Polar residues" evidence="2">
    <location>
        <begin position="541"/>
        <end position="554"/>
    </location>
</feature>
<feature type="compositionally biased region" description="Basic and acidic residues" evidence="2">
    <location>
        <begin position="557"/>
        <end position="568"/>
    </location>
</feature>
<evidence type="ECO:0000256" key="1">
    <source>
        <dbReference type="SAM" id="Coils"/>
    </source>
</evidence>
<sequence length="1129" mass="120376">MDREIAPEREDRPVAHSRHGGERSPLAAVELNSPAAPTQSYRPAGSASPTPLKRGQPPSAGALRAKRERRKSSFGSKTKRVSFGGQQIKLYEQHENEWRSPTSPEPLGDVAEAAIANLTRDASAPDDDDATVGVLEMPLRRFSDTLTDDADSTLGSEAMRDSLAGAAGMPRRSSTDGDEAHTVGSAQALAEAVLAHAAFGPVPARGGGGGGTDDTSLTRHSEESAAPASGPRRGQPTPSAESIGFFMDEDVTRGVGYPRMSVGITGVSTASAVTGPATNGTLRRMSFSTAGRRRSSMLRPPLPTQLQATFSRPEGTDVDAEAKTTTTSGARVPSSSAPDDTDITGQLPTLGALLDTDRGDEADAMSGRAAGVSDGPDEPPAPETASRTGAAPLDASFDEAYDRVRSRRLTHSAEVDDEDVTGEVTARIPSLAELMADDRTALSGRRADAQRSSALEHSAPLPSSAPRRSVLLSPADITRGMPSLHRLLEEDDTADDSAAVAAARLPLPMVESPAVGARKPPPPPPKRSSPALPRWPAPLTTADSPALSSANRYTTEAMRRQRVSDRRRTLAAGVRRLSLTGSRASLAPPPSESRVSARTRLPWQPSPTPQRPTPAPVAAQPSAAPSPRLQLTEATFRDFLYAAGVRFLDDISNRRRATSFGVPSMGAVAPANTLEQRVRLVCVVAQLVAVQQQHGIDALTSQGAELQRRIERQEQETRQCWLFAHLLSAYHQQGPSDAAGNTVTRWQVQLKRLKNTGRLRARIGWYQWRGRHEHALQQALALERAALEADATQMRGLAESLRATAAAAAEDAAAWALGPLGTSSEAVAAEAAALERAANAEAQARQALEAQLATMRQRRQELYADKSALELRCVELARERDRLRALWAYRGPGGSGDDDDALAALQDTYDIVLSVSNVRPVHVGRAQAVFRVGDDVSVTLQWCDNGEHAHGAHRPVGCALQVTGTDEVVVEAVRRALQPWRQRLEPDTASICRCQRVIDAALLLPTLVPAVLREAARAAGQAHALQQQLQQLATHCPYRVRWEALADGRVLLVAELGSVAAHAKFRVALSLRPDSPAVTVADVQPLIHPARCPSITQVQAAAQQETPAPTAGAVAAHLLHNLYRQLQAA</sequence>
<feature type="region of interest" description="Disordered" evidence="2">
    <location>
        <begin position="441"/>
        <end position="469"/>
    </location>
</feature>
<evidence type="ECO:0000256" key="2">
    <source>
        <dbReference type="SAM" id="MobiDB-lite"/>
    </source>
</evidence>
<comment type="caution">
    <text evidence="4">The sequence shown here is derived from an EMBL/GenBank/DDBJ whole genome shotgun (WGS) entry which is preliminary data.</text>
</comment>
<evidence type="ECO:0000259" key="3">
    <source>
        <dbReference type="Pfam" id="PF08317"/>
    </source>
</evidence>
<dbReference type="EMBL" id="JANCYW010000007">
    <property type="protein sequence ID" value="KAK4536092.1"/>
    <property type="molecule type" value="Genomic_DNA"/>
</dbReference>
<dbReference type="Pfam" id="PF08317">
    <property type="entry name" value="Spc7"/>
    <property type="match status" value="1"/>
</dbReference>
<feature type="region of interest" description="Disordered" evidence="2">
    <location>
        <begin position="1"/>
        <end position="87"/>
    </location>
</feature>
<dbReference type="AlphaFoldDB" id="A0AAV9IV05"/>
<evidence type="ECO:0000313" key="5">
    <source>
        <dbReference type="Proteomes" id="UP001301350"/>
    </source>
</evidence>
<feature type="region of interest" description="Disordered" evidence="2">
    <location>
        <begin position="363"/>
        <end position="397"/>
    </location>
</feature>
<feature type="region of interest" description="Disordered" evidence="2">
    <location>
        <begin position="146"/>
        <end position="183"/>
    </location>
</feature>
<dbReference type="InterPro" id="IPR013253">
    <property type="entry name" value="Spc7_domain"/>
</dbReference>
<proteinExistence type="predicted"/>
<feature type="compositionally biased region" description="Pro residues" evidence="2">
    <location>
        <begin position="604"/>
        <end position="615"/>
    </location>
</feature>
<keyword evidence="1" id="KW-0175">Coiled coil</keyword>
<feature type="compositionally biased region" description="Basic and acidic residues" evidence="2">
    <location>
        <begin position="1"/>
        <end position="22"/>
    </location>
</feature>
<feature type="compositionally biased region" description="Polar residues" evidence="2">
    <location>
        <begin position="323"/>
        <end position="347"/>
    </location>
</feature>
<keyword evidence="5" id="KW-1185">Reference proteome</keyword>
<feature type="domain" description="Spc7 kinetochore protein" evidence="3">
    <location>
        <begin position="634"/>
        <end position="804"/>
    </location>
</feature>
<organism evidence="4 5">
    <name type="scientific">Cyanidium caldarium</name>
    <name type="common">Red alga</name>
    <dbReference type="NCBI Taxonomy" id="2771"/>
    <lineage>
        <taxon>Eukaryota</taxon>
        <taxon>Rhodophyta</taxon>
        <taxon>Bangiophyceae</taxon>
        <taxon>Cyanidiales</taxon>
        <taxon>Cyanidiaceae</taxon>
        <taxon>Cyanidium</taxon>
    </lineage>
</organism>
<feature type="region of interest" description="Disordered" evidence="2">
    <location>
        <begin position="200"/>
        <end position="242"/>
    </location>
</feature>
<feature type="compositionally biased region" description="Low complexity" evidence="2">
    <location>
        <begin position="616"/>
        <end position="626"/>
    </location>
</feature>